<evidence type="ECO:0000313" key="4">
    <source>
        <dbReference type="Proteomes" id="UP000033651"/>
    </source>
</evidence>
<evidence type="ECO:0000256" key="1">
    <source>
        <dbReference type="SAM" id="MobiDB-lite"/>
    </source>
</evidence>
<dbReference type="PATRIC" id="fig|345309.4.peg.3734"/>
<sequence length="167" mass="17591">MKTRQTNLVLIGIITVLSSALTGCGTPPARDFGGSWKPVNHFEDKTTEIPLAVPYTYYAAPMDGTLKTMLTRWTTDNGMKLQYKLRSDFTLTKSATAIHTSELRDAASQLSSIYAPQGVAVTVSGPDLVVDEVSNITAPPAAPSAAVPATGARPASAAEHVAVTDSK</sequence>
<gene>
    <name evidence="3" type="ORF">VI08_19365</name>
</gene>
<name>A0A0F3K4B3_9GAMM</name>
<keyword evidence="2" id="KW-0732">Signal</keyword>
<evidence type="ECO:0008006" key="5">
    <source>
        <dbReference type="Google" id="ProtNLM"/>
    </source>
</evidence>
<dbReference type="AlphaFoldDB" id="A0A0F3K4B3"/>
<keyword evidence="4" id="KW-1185">Reference proteome</keyword>
<dbReference type="Gene3D" id="3.55.50.70">
    <property type="match status" value="1"/>
</dbReference>
<comment type="caution">
    <text evidence="3">The sequence shown here is derived from an EMBL/GenBank/DDBJ whole genome shotgun (WGS) entry which is preliminary data.</text>
</comment>
<organism evidence="3 4">
    <name type="scientific">Luteibacter yeojuensis</name>
    <dbReference type="NCBI Taxonomy" id="345309"/>
    <lineage>
        <taxon>Bacteria</taxon>
        <taxon>Pseudomonadati</taxon>
        <taxon>Pseudomonadota</taxon>
        <taxon>Gammaproteobacteria</taxon>
        <taxon>Lysobacterales</taxon>
        <taxon>Rhodanobacteraceae</taxon>
        <taxon>Luteibacter</taxon>
    </lineage>
</organism>
<dbReference type="EMBL" id="JZRB01000062">
    <property type="protein sequence ID" value="KJV26026.1"/>
    <property type="molecule type" value="Genomic_DNA"/>
</dbReference>
<feature type="compositionally biased region" description="Low complexity" evidence="1">
    <location>
        <begin position="143"/>
        <end position="152"/>
    </location>
</feature>
<feature type="signal peptide" evidence="2">
    <location>
        <begin position="1"/>
        <end position="20"/>
    </location>
</feature>
<dbReference type="Proteomes" id="UP000033651">
    <property type="component" value="Unassembled WGS sequence"/>
</dbReference>
<feature type="chain" id="PRO_5002462800" description="Toxin co-regulated pilus biosynthesis protein Q C-terminal domain-containing protein" evidence="2">
    <location>
        <begin position="21"/>
        <end position="167"/>
    </location>
</feature>
<protein>
    <recommendedName>
        <fullName evidence="5">Toxin co-regulated pilus biosynthesis protein Q C-terminal domain-containing protein</fullName>
    </recommendedName>
</protein>
<evidence type="ECO:0000313" key="3">
    <source>
        <dbReference type="EMBL" id="KJV26026.1"/>
    </source>
</evidence>
<accession>A0A0F3K4B3</accession>
<proteinExistence type="predicted"/>
<dbReference type="PROSITE" id="PS51257">
    <property type="entry name" value="PROKAR_LIPOPROTEIN"/>
    <property type="match status" value="1"/>
</dbReference>
<feature type="region of interest" description="Disordered" evidence="1">
    <location>
        <begin position="139"/>
        <end position="167"/>
    </location>
</feature>
<evidence type="ECO:0000256" key="2">
    <source>
        <dbReference type="SAM" id="SignalP"/>
    </source>
</evidence>
<reference evidence="3 4" key="1">
    <citation type="submission" date="2015-03" db="EMBL/GenBank/DDBJ databases">
        <title>Draft genome sequence of Luteibacter yeojuensis strain SU11.</title>
        <authorList>
            <person name="Sulaiman J."/>
            <person name="Priya K."/>
            <person name="Chan K.-G."/>
        </authorList>
    </citation>
    <scope>NUCLEOTIDE SEQUENCE [LARGE SCALE GENOMIC DNA]</scope>
    <source>
        <strain evidence="3 4">SU11</strain>
    </source>
</reference>